<accession>A0A0A8YCA6</accession>
<proteinExistence type="predicted"/>
<protein>
    <submittedName>
        <fullName evidence="1">Uncharacterized protein</fullName>
    </submittedName>
</protein>
<name>A0A0A8YCA6_ARUDO</name>
<dbReference type="AlphaFoldDB" id="A0A0A8YCA6"/>
<reference evidence="1" key="2">
    <citation type="journal article" date="2015" name="Data Brief">
        <title>Shoot transcriptome of the giant reed, Arundo donax.</title>
        <authorList>
            <person name="Barrero R.A."/>
            <person name="Guerrero F.D."/>
            <person name="Moolhuijzen P."/>
            <person name="Goolsby J.A."/>
            <person name="Tidwell J."/>
            <person name="Bellgard S.E."/>
            <person name="Bellgard M.I."/>
        </authorList>
    </citation>
    <scope>NUCLEOTIDE SEQUENCE</scope>
    <source>
        <tissue evidence="1">Shoot tissue taken approximately 20 cm above the soil surface</tissue>
    </source>
</reference>
<sequence length="45" mass="4909">MFSMRSISASEVGCFMQNSRKLVSIVPVSLAHSFSHHSLKSIASL</sequence>
<organism evidence="1">
    <name type="scientific">Arundo donax</name>
    <name type="common">Giant reed</name>
    <name type="synonym">Donax arundinaceus</name>
    <dbReference type="NCBI Taxonomy" id="35708"/>
    <lineage>
        <taxon>Eukaryota</taxon>
        <taxon>Viridiplantae</taxon>
        <taxon>Streptophyta</taxon>
        <taxon>Embryophyta</taxon>
        <taxon>Tracheophyta</taxon>
        <taxon>Spermatophyta</taxon>
        <taxon>Magnoliopsida</taxon>
        <taxon>Liliopsida</taxon>
        <taxon>Poales</taxon>
        <taxon>Poaceae</taxon>
        <taxon>PACMAD clade</taxon>
        <taxon>Arundinoideae</taxon>
        <taxon>Arundineae</taxon>
        <taxon>Arundo</taxon>
    </lineage>
</organism>
<dbReference type="EMBL" id="GBRH01274862">
    <property type="protein sequence ID" value="JAD23033.1"/>
    <property type="molecule type" value="Transcribed_RNA"/>
</dbReference>
<reference evidence="1" key="1">
    <citation type="submission" date="2014-09" db="EMBL/GenBank/DDBJ databases">
        <authorList>
            <person name="Magalhaes I.L.F."/>
            <person name="Oliveira U."/>
            <person name="Santos F.R."/>
            <person name="Vidigal T.H.D.A."/>
            <person name="Brescovit A.D."/>
            <person name="Santos A.J."/>
        </authorList>
    </citation>
    <scope>NUCLEOTIDE SEQUENCE</scope>
    <source>
        <tissue evidence="1">Shoot tissue taken approximately 20 cm above the soil surface</tissue>
    </source>
</reference>
<evidence type="ECO:0000313" key="1">
    <source>
        <dbReference type="EMBL" id="JAD23033.1"/>
    </source>
</evidence>